<feature type="domain" description="F-box" evidence="1">
    <location>
        <begin position="34"/>
        <end position="87"/>
    </location>
</feature>
<organism evidence="2 3">
    <name type="scientific">Mycena metata</name>
    <dbReference type="NCBI Taxonomy" id="1033252"/>
    <lineage>
        <taxon>Eukaryota</taxon>
        <taxon>Fungi</taxon>
        <taxon>Dikarya</taxon>
        <taxon>Basidiomycota</taxon>
        <taxon>Agaricomycotina</taxon>
        <taxon>Agaricomycetes</taxon>
        <taxon>Agaricomycetidae</taxon>
        <taxon>Agaricales</taxon>
        <taxon>Marasmiineae</taxon>
        <taxon>Mycenaceae</taxon>
        <taxon>Mycena</taxon>
    </lineage>
</organism>
<protein>
    <recommendedName>
        <fullName evidence="1">F-box domain-containing protein</fullName>
    </recommendedName>
</protein>
<evidence type="ECO:0000313" key="2">
    <source>
        <dbReference type="EMBL" id="KAJ7759171.1"/>
    </source>
</evidence>
<dbReference type="Pfam" id="PF12937">
    <property type="entry name" value="F-box-like"/>
    <property type="match status" value="1"/>
</dbReference>
<gene>
    <name evidence="2" type="ORF">B0H16DRAFT_1534665</name>
</gene>
<sequence length="595" mass="66717">MDMFDIADDIFFFESAEEREAREIRMQQNELVPIARLPPEILADIFVRCVPTSVSKLQNDLMWLNVTRVSTRWRNVALSCPEFWGSLIFSRPKWTPIMLERSKKASLAVRVDLGSDPANSPEPILLENASRLGILDLRSTQQLLTTFMANVEYADAAPRLQCIKVINSDSTNLGQGGMWLPRNLFRRTEVLESRKAGARTGTRLHLKCCAFPWDSGWYLHLTHLHLENLNPAQRPTMDALLGILVGSPNLQTLAVIHCSPTTRRGFAVELPHLTALTLKSDSSSTCARLLGYLLVPPSATVNASCSLKTTLDSRHVLYQSLLPLISDVSPSTYDTVHLVHKDGLSYSLLHSARPEWSRKLRIDATTWPASNIVRVTEAVRDYLDLSRVTTLHLEGMIGLPLPPDEGAIALWDTIGRALPRLHTLHLRKTFPTALLEFLLTQAMLLLGVSHFRSCFNLPKADHGLTFRGPDGVLSHAWPALRCLVLHGLDLNFVPDIHPTYAEMLRALLWARREGGAPIWRLEIEDCANVFTQDLGHFRLFADVVYDGKGQKKTPAYKDDGGDVPSLRAYSVKVFADMIELSKTSVPNRWSLLYSL</sequence>
<name>A0AAD7NGG0_9AGAR</name>
<accession>A0AAD7NGG0</accession>
<reference evidence="2" key="1">
    <citation type="submission" date="2023-03" db="EMBL/GenBank/DDBJ databases">
        <title>Massive genome expansion in bonnet fungi (Mycena s.s.) driven by repeated elements and novel gene families across ecological guilds.</title>
        <authorList>
            <consortium name="Lawrence Berkeley National Laboratory"/>
            <person name="Harder C.B."/>
            <person name="Miyauchi S."/>
            <person name="Viragh M."/>
            <person name="Kuo A."/>
            <person name="Thoen E."/>
            <person name="Andreopoulos B."/>
            <person name="Lu D."/>
            <person name="Skrede I."/>
            <person name="Drula E."/>
            <person name="Henrissat B."/>
            <person name="Morin E."/>
            <person name="Kohler A."/>
            <person name="Barry K."/>
            <person name="LaButti K."/>
            <person name="Morin E."/>
            <person name="Salamov A."/>
            <person name="Lipzen A."/>
            <person name="Mereny Z."/>
            <person name="Hegedus B."/>
            <person name="Baldrian P."/>
            <person name="Stursova M."/>
            <person name="Weitz H."/>
            <person name="Taylor A."/>
            <person name="Grigoriev I.V."/>
            <person name="Nagy L.G."/>
            <person name="Martin F."/>
            <person name="Kauserud H."/>
        </authorList>
    </citation>
    <scope>NUCLEOTIDE SEQUENCE</scope>
    <source>
        <strain evidence="2">CBHHK182m</strain>
    </source>
</reference>
<comment type="caution">
    <text evidence="2">The sequence shown here is derived from an EMBL/GenBank/DDBJ whole genome shotgun (WGS) entry which is preliminary data.</text>
</comment>
<dbReference type="EMBL" id="JARKIB010000040">
    <property type="protein sequence ID" value="KAJ7759171.1"/>
    <property type="molecule type" value="Genomic_DNA"/>
</dbReference>
<dbReference type="AlphaFoldDB" id="A0AAD7NGG0"/>
<keyword evidence="3" id="KW-1185">Reference proteome</keyword>
<dbReference type="Proteomes" id="UP001215598">
    <property type="component" value="Unassembled WGS sequence"/>
</dbReference>
<evidence type="ECO:0000259" key="1">
    <source>
        <dbReference type="Pfam" id="PF12937"/>
    </source>
</evidence>
<dbReference type="Gene3D" id="1.20.1280.50">
    <property type="match status" value="1"/>
</dbReference>
<evidence type="ECO:0000313" key="3">
    <source>
        <dbReference type="Proteomes" id="UP001215598"/>
    </source>
</evidence>
<dbReference type="InterPro" id="IPR001810">
    <property type="entry name" value="F-box_dom"/>
</dbReference>
<proteinExistence type="predicted"/>